<dbReference type="FunFam" id="1.10.238.10:FF:000152">
    <property type="entry name" value="Centrin 3"/>
    <property type="match status" value="1"/>
</dbReference>
<accession>M7CJF9</accession>
<protein>
    <submittedName>
        <fullName evidence="6">Centrin-3</fullName>
    </submittedName>
</protein>
<keyword evidence="2" id="KW-0677">Repeat</keyword>
<dbReference type="SUPFAM" id="SSF47473">
    <property type="entry name" value="EF-hand"/>
    <property type="match status" value="1"/>
</dbReference>
<sequence length="508" mass="56724">MKPTCLSTSPGGLLDSEEEGEQDSSLWEPTSEDFSGRGTVSHHYSKPVGKERLERYCCDVWFSNVLNDLAVDKTKRKKRRELTEEQKQEIKDAFELFDTDKDKAIDYHELKVAMRALGFDVKKADVLKILKDYDRDATGKITFEDFNEVVTDWILDRDPQEEILKAFKLFDDDDSGKISLRNLRRVARELGENMSDEELRAMIEEFDKDGDGENETSVMEGGSCLTNCLSSGCAMGNPDLLLCLVMVMYTGGTRVKSAAGPESLNLRVSVDAILRYWPPGTIPQCTIVTALDSTLNSDALARCTGKAPGTFESHFLFGQASSSAQVTMQSQNRKRAPAWTEREVLDLIAVWGEESVLSELCSKRRNAKTFQKISEAKRDRGYIRDATQCHVKLKELRQAYQKTKESNGRSRTEPQTCCFYAELHAILGGAATTTPPLSVDFDDVVLSAMAEDFEDGEDEEDDDELGESIQHTVLSDSQYLFITLTEIPSQPNEAREGTSGAPDLIDVG</sequence>
<dbReference type="PROSITE" id="PS00018">
    <property type="entry name" value="EF_HAND_1"/>
    <property type="match status" value="2"/>
</dbReference>
<dbReference type="FunFam" id="1.10.238.10:FF:000553">
    <property type="entry name" value="Centrin 3"/>
    <property type="match status" value="1"/>
</dbReference>
<dbReference type="Gene3D" id="1.10.10.60">
    <property type="entry name" value="Homeodomain-like"/>
    <property type="match status" value="1"/>
</dbReference>
<dbReference type="Pfam" id="PF13837">
    <property type="entry name" value="Myb_DNA-bind_4"/>
    <property type="match status" value="1"/>
</dbReference>
<proteinExistence type="predicted"/>
<dbReference type="AlphaFoldDB" id="M7CJF9"/>
<feature type="domain" description="EF-hand" evidence="5">
    <location>
        <begin position="85"/>
        <end position="120"/>
    </location>
</feature>
<feature type="domain" description="EF-hand" evidence="5">
    <location>
        <begin position="121"/>
        <end position="156"/>
    </location>
</feature>
<name>M7CJF9_CHEMY</name>
<keyword evidence="3" id="KW-0106">Calcium</keyword>
<reference evidence="7" key="1">
    <citation type="journal article" date="2013" name="Nat. Genet.">
        <title>The draft genomes of soft-shell turtle and green sea turtle yield insights into the development and evolution of the turtle-specific body plan.</title>
        <authorList>
            <person name="Wang Z."/>
            <person name="Pascual-Anaya J."/>
            <person name="Zadissa A."/>
            <person name="Li W."/>
            <person name="Niimura Y."/>
            <person name="Huang Z."/>
            <person name="Li C."/>
            <person name="White S."/>
            <person name="Xiong Z."/>
            <person name="Fang D."/>
            <person name="Wang B."/>
            <person name="Ming Y."/>
            <person name="Chen Y."/>
            <person name="Zheng Y."/>
            <person name="Kuraku S."/>
            <person name="Pignatelli M."/>
            <person name="Herrero J."/>
            <person name="Beal K."/>
            <person name="Nozawa M."/>
            <person name="Li Q."/>
            <person name="Wang J."/>
            <person name="Zhang H."/>
            <person name="Yu L."/>
            <person name="Shigenobu S."/>
            <person name="Wang J."/>
            <person name="Liu J."/>
            <person name="Flicek P."/>
            <person name="Searle S."/>
            <person name="Wang J."/>
            <person name="Kuratani S."/>
            <person name="Yin Y."/>
            <person name="Aken B."/>
            <person name="Zhang G."/>
            <person name="Irie N."/>
        </authorList>
    </citation>
    <scope>NUCLEOTIDE SEQUENCE [LARGE SCALE GENOMIC DNA]</scope>
</reference>
<gene>
    <name evidence="6" type="ORF">UY3_01575</name>
</gene>
<organism evidence="6 7">
    <name type="scientific">Chelonia mydas</name>
    <name type="common">Green sea-turtle</name>
    <name type="synonym">Chelonia agassizi</name>
    <dbReference type="NCBI Taxonomy" id="8469"/>
    <lineage>
        <taxon>Eukaryota</taxon>
        <taxon>Metazoa</taxon>
        <taxon>Chordata</taxon>
        <taxon>Craniata</taxon>
        <taxon>Vertebrata</taxon>
        <taxon>Euteleostomi</taxon>
        <taxon>Archelosauria</taxon>
        <taxon>Testudinata</taxon>
        <taxon>Testudines</taxon>
        <taxon>Cryptodira</taxon>
        <taxon>Durocryptodira</taxon>
        <taxon>Americhelydia</taxon>
        <taxon>Chelonioidea</taxon>
        <taxon>Cheloniidae</taxon>
        <taxon>Chelonia</taxon>
    </lineage>
</organism>
<feature type="region of interest" description="Disordered" evidence="4">
    <location>
        <begin position="486"/>
        <end position="508"/>
    </location>
</feature>
<dbReference type="InterPro" id="IPR011992">
    <property type="entry name" value="EF-hand-dom_pair"/>
</dbReference>
<dbReference type="InterPro" id="IPR018247">
    <property type="entry name" value="EF_Hand_1_Ca_BS"/>
</dbReference>
<dbReference type="Proteomes" id="UP000031443">
    <property type="component" value="Unassembled WGS sequence"/>
</dbReference>
<dbReference type="InterPro" id="IPR044822">
    <property type="entry name" value="Myb_DNA-bind_4"/>
</dbReference>
<dbReference type="Gene3D" id="1.10.238.10">
    <property type="entry name" value="EF-hand"/>
    <property type="match status" value="2"/>
</dbReference>
<dbReference type="CDD" id="cd00051">
    <property type="entry name" value="EFh"/>
    <property type="match status" value="2"/>
</dbReference>
<dbReference type="Pfam" id="PF13499">
    <property type="entry name" value="EF-hand_7"/>
    <property type="match status" value="2"/>
</dbReference>
<evidence type="ECO:0000256" key="3">
    <source>
        <dbReference type="ARBA" id="ARBA00022837"/>
    </source>
</evidence>
<evidence type="ECO:0000313" key="7">
    <source>
        <dbReference type="Proteomes" id="UP000031443"/>
    </source>
</evidence>
<keyword evidence="1" id="KW-0479">Metal-binding</keyword>
<evidence type="ECO:0000259" key="5">
    <source>
        <dbReference type="PROSITE" id="PS50222"/>
    </source>
</evidence>
<dbReference type="PANTHER" id="PTHR23048:SF48">
    <property type="entry name" value="CENTRIN 3"/>
    <property type="match status" value="1"/>
</dbReference>
<dbReference type="InterPro" id="IPR050230">
    <property type="entry name" value="CALM/Myosin/TropC-like"/>
</dbReference>
<evidence type="ECO:0000313" key="6">
    <source>
        <dbReference type="EMBL" id="EMP41157.1"/>
    </source>
</evidence>
<evidence type="ECO:0000256" key="2">
    <source>
        <dbReference type="ARBA" id="ARBA00022737"/>
    </source>
</evidence>
<dbReference type="PROSITE" id="PS50222">
    <property type="entry name" value="EF_HAND_2"/>
    <property type="match status" value="3"/>
</dbReference>
<feature type="region of interest" description="Disordered" evidence="4">
    <location>
        <begin position="1"/>
        <end position="44"/>
    </location>
</feature>
<keyword evidence="7" id="KW-1185">Reference proteome</keyword>
<dbReference type="InterPro" id="IPR002048">
    <property type="entry name" value="EF_hand_dom"/>
</dbReference>
<dbReference type="SMART" id="SM00054">
    <property type="entry name" value="EFh"/>
    <property type="match status" value="4"/>
</dbReference>
<dbReference type="eggNOG" id="KOG0028">
    <property type="taxonomic scope" value="Eukaryota"/>
</dbReference>
<dbReference type="EMBL" id="KB497515">
    <property type="protein sequence ID" value="EMP41157.1"/>
    <property type="molecule type" value="Genomic_DNA"/>
</dbReference>
<dbReference type="GO" id="GO:0016460">
    <property type="term" value="C:myosin II complex"/>
    <property type="evidence" value="ECO:0007669"/>
    <property type="project" value="TreeGrafter"/>
</dbReference>
<dbReference type="GO" id="GO:0005509">
    <property type="term" value="F:calcium ion binding"/>
    <property type="evidence" value="ECO:0007669"/>
    <property type="project" value="InterPro"/>
</dbReference>
<feature type="domain" description="EF-hand" evidence="5">
    <location>
        <begin position="158"/>
        <end position="193"/>
    </location>
</feature>
<dbReference type="PANTHER" id="PTHR23048">
    <property type="entry name" value="MYOSIN LIGHT CHAIN 1, 3"/>
    <property type="match status" value="1"/>
</dbReference>
<feature type="compositionally biased region" description="Polar residues" evidence="4">
    <location>
        <begin position="1"/>
        <end position="10"/>
    </location>
</feature>
<evidence type="ECO:0000256" key="4">
    <source>
        <dbReference type="SAM" id="MobiDB-lite"/>
    </source>
</evidence>
<dbReference type="STRING" id="8469.M7CJF9"/>
<evidence type="ECO:0000256" key="1">
    <source>
        <dbReference type="ARBA" id="ARBA00022723"/>
    </source>
</evidence>